<dbReference type="AlphaFoldDB" id="A0AAV7UFY6"/>
<sequence>MKAHLLCQGFNLEQSKKIKELLRGSFLQKLATSFLTPRIYRKEPTCHNARCCHREALSAAGSWPSVSWNVAAEEEGGACSALALPEPAGAGYAHASPLPTQPHRRARSRQWESCTGAFATRVPAHRQLRRVIQHQI</sequence>
<evidence type="ECO:0000313" key="2">
    <source>
        <dbReference type="Proteomes" id="UP001066276"/>
    </source>
</evidence>
<organism evidence="1 2">
    <name type="scientific">Pleurodeles waltl</name>
    <name type="common">Iberian ribbed newt</name>
    <dbReference type="NCBI Taxonomy" id="8319"/>
    <lineage>
        <taxon>Eukaryota</taxon>
        <taxon>Metazoa</taxon>
        <taxon>Chordata</taxon>
        <taxon>Craniata</taxon>
        <taxon>Vertebrata</taxon>
        <taxon>Euteleostomi</taxon>
        <taxon>Amphibia</taxon>
        <taxon>Batrachia</taxon>
        <taxon>Caudata</taxon>
        <taxon>Salamandroidea</taxon>
        <taxon>Salamandridae</taxon>
        <taxon>Pleurodelinae</taxon>
        <taxon>Pleurodeles</taxon>
    </lineage>
</organism>
<evidence type="ECO:0000313" key="1">
    <source>
        <dbReference type="EMBL" id="KAJ1186587.1"/>
    </source>
</evidence>
<dbReference type="Proteomes" id="UP001066276">
    <property type="component" value="Chromosome 3_1"/>
</dbReference>
<protein>
    <submittedName>
        <fullName evidence="1">Uncharacterized protein</fullName>
    </submittedName>
</protein>
<proteinExistence type="predicted"/>
<reference evidence="1" key="1">
    <citation type="journal article" date="2022" name="bioRxiv">
        <title>Sequencing and chromosome-scale assembly of the giantPleurodeles waltlgenome.</title>
        <authorList>
            <person name="Brown T."/>
            <person name="Elewa A."/>
            <person name="Iarovenko S."/>
            <person name="Subramanian E."/>
            <person name="Araus A.J."/>
            <person name="Petzold A."/>
            <person name="Susuki M."/>
            <person name="Suzuki K.-i.T."/>
            <person name="Hayashi T."/>
            <person name="Toyoda A."/>
            <person name="Oliveira C."/>
            <person name="Osipova E."/>
            <person name="Leigh N.D."/>
            <person name="Simon A."/>
            <person name="Yun M.H."/>
        </authorList>
    </citation>
    <scope>NUCLEOTIDE SEQUENCE</scope>
    <source>
        <strain evidence="1">20211129_DDA</strain>
        <tissue evidence="1">Liver</tissue>
    </source>
</reference>
<accession>A0AAV7UFY6</accession>
<comment type="caution">
    <text evidence="1">The sequence shown here is derived from an EMBL/GenBank/DDBJ whole genome shotgun (WGS) entry which is preliminary data.</text>
</comment>
<name>A0AAV7UFY6_PLEWA</name>
<dbReference type="EMBL" id="JANPWB010000005">
    <property type="protein sequence ID" value="KAJ1186587.1"/>
    <property type="molecule type" value="Genomic_DNA"/>
</dbReference>
<gene>
    <name evidence="1" type="ORF">NDU88_003368</name>
</gene>
<keyword evidence="2" id="KW-1185">Reference proteome</keyword>